<proteinExistence type="predicted"/>
<accession>A0ABP0CWR9</accession>
<dbReference type="EMBL" id="CAWUHC010000162">
    <property type="protein sequence ID" value="CAK7236578.1"/>
    <property type="molecule type" value="Genomic_DNA"/>
</dbReference>
<evidence type="ECO:0000313" key="2">
    <source>
        <dbReference type="Proteomes" id="UP001642406"/>
    </source>
</evidence>
<name>A0ABP0CWR9_9PEZI</name>
<comment type="caution">
    <text evidence="1">The sequence shown here is derived from an EMBL/GenBank/DDBJ whole genome shotgun (WGS) entry which is preliminary data.</text>
</comment>
<reference evidence="1 2" key="1">
    <citation type="submission" date="2024-01" db="EMBL/GenBank/DDBJ databases">
        <authorList>
            <person name="Allen C."/>
            <person name="Tagirdzhanova G."/>
        </authorList>
    </citation>
    <scope>NUCLEOTIDE SEQUENCE [LARGE SCALE GENOMIC DNA]</scope>
</reference>
<protein>
    <submittedName>
        <fullName evidence="1">Uncharacterized protein</fullName>
    </submittedName>
</protein>
<sequence>MSHAILGDLRAGADLVQRLLTCLICYNVAKAPRLTIENVLLIGRLMHEMTTSYRRYLRWVRAATEANTASDVENSRRQTVHLDLSGMAGFQVSPQKMQELIVDGLQADAARLTDLGAQFALRQHNRHMVGHESCPADTEGRCWRERLDVDTDPLDICPRSAAARTLTPCYRVVDAIQAGIQAFANDVSYAR</sequence>
<keyword evidence="2" id="KW-1185">Reference proteome</keyword>
<organism evidence="1 2">
    <name type="scientific">Sporothrix bragantina</name>
    <dbReference type="NCBI Taxonomy" id="671064"/>
    <lineage>
        <taxon>Eukaryota</taxon>
        <taxon>Fungi</taxon>
        <taxon>Dikarya</taxon>
        <taxon>Ascomycota</taxon>
        <taxon>Pezizomycotina</taxon>
        <taxon>Sordariomycetes</taxon>
        <taxon>Sordariomycetidae</taxon>
        <taxon>Ophiostomatales</taxon>
        <taxon>Ophiostomataceae</taxon>
        <taxon>Sporothrix</taxon>
    </lineage>
</organism>
<dbReference type="Proteomes" id="UP001642406">
    <property type="component" value="Unassembled WGS sequence"/>
</dbReference>
<gene>
    <name evidence="1" type="ORF">SBRCBS47491_009684</name>
</gene>
<evidence type="ECO:0000313" key="1">
    <source>
        <dbReference type="EMBL" id="CAK7236578.1"/>
    </source>
</evidence>